<name>A0A699I3Y5_TANCI</name>
<feature type="compositionally biased region" description="Basic and acidic residues" evidence="2">
    <location>
        <begin position="119"/>
        <end position="135"/>
    </location>
</feature>
<evidence type="ECO:0000256" key="1">
    <source>
        <dbReference type="SAM" id="Coils"/>
    </source>
</evidence>
<evidence type="ECO:0000313" key="3">
    <source>
        <dbReference type="EMBL" id="GEZ17738.1"/>
    </source>
</evidence>
<feature type="region of interest" description="Disordered" evidence="2">
    <location>
        <begin position="157"/>
        <end position="178"/>
    </location>
</feature>
<comment type="caution">
    <text evidence="3">The sequence shown here is derived from an EMBL/GenBank/DDBJ whole genome shotgun (WGS) entry which is preliminary data.</text>
</comment>
<reference evidence="3" key="1">
    <citation type="journal article" date="2019" name="Sci. Rep.">
        <title>Draft genome of Tanacetum cinerariifolium, the natural source of mosquito coil.</title>
        <authorList>
            <person name="Yamashiro T."/>
            <person name="Shiraishi A."/>
            <person name="Satake H."/>
            <person name="Nakayama K."/>
        </authorList>
    </citation>
    <scope>NUCLEOTIDE SEQUENCE</scope>
</reference>
<accession>A0A699I3Y5</accession>
<organism evidence="3">
    <name type="scientific">Tanacetum cinerariifolium</name>
    <name type="common">Dalmatian daisy</name>
    <name type="synonym">Chrysanthemum cinerariifolium</name>
    <dbReference type="NCBI Taxonomy" id="118510"/>
    <lineage>
        <taxon>Eukaryota</taxon>
        <taxon>Viridiplantae</taxon>
        <taxon>Streptophyta</taxon>
        <taxon>Embryophyta</taxon>
        <taxon>Tracheophyta</taxon>
        <taxon>Spermatophyta</taxon>
        <taxon>Magnoliopsida</taxon>
        <taxon>eudicotyledons</taxon>
        <taxon>Gunneridae</taxon>
        <taxon>Pentapetalae</taxon>
        <taxon>asterids</taxon>
        <taxon>campanulids</taxon>
        <taxon>Asterales</taxon>
        <taxon>Asteraceae</taxon>
        <taxon>Asteroideae</taxon>
        <taxon>Anthemideae</taxon>
        <taxon>Anthemidinae</taxon>
        <taxon>Tanacetum</taxon>
    </lineage>
</organism>
<protein>
    <recommendedName>
        <fullName evidence="4">Transposase (Putative), gypsy type</fullName>
    </recommendedName>
</protein>
<dbReference type="EMBL" id="BKCJ010249088">
    <property type="protein sequence ID" value="GEZ17738.1"/>
    <property type="molecule type" value="Genomic_DNA"/>
</dbReference>
<evidence type="ECO:0008006" key="4">
    <source>
        <dbReference type="Google" id="ProtNLM"/>
    </source>
</evidence>
<keyword evidence="1" id="KW-0175">Coiled coil</keyword>
<proteinExistence type="predicted"/>
<sequence>MVRDTLQLEDSISQEYLLEFTSEYGIPESLHLELSGPEECIMEFSNGKVSVYIRFFEFANFHMDLFSLISTPNPSKVKTKTRPHATHKVSLLTATANRVIDMEDMVGASESFETPSTLEKGEGQDHDELAHRNSSAEDVTITKVMPEPSLEKEVAAMGSPVNKRRHKRGKEEAEANASPKVLRKDHATFHLSGERALRSRPEMLPLQRGYLSVGMGRNQQLPPGYPRGMPRHGRPHSSVEVTEKATTNIAKQDQKIQAREVEIKRLDQEIKSFRVAKAESNDLHNQTKNLKIVLEAEEDMKKAVEARNAKLAKELESLCIQFVDLQSSELRQSFAEVVSARLAKGMSKGLKYGIEHGRAGRDLADIEAYDPEDAPIDVIMASLYLESDSGEDAPQWIRELRPSSS</sequence>
<feature type="coiled-coil region" evidence="1">
    <location>
        <begin position="294"/>
        <end position="321"/>
    </location>
</feature>
<dbReference type="AlphaFoldDB" id="A0A699I3Y5"/>
<gene>
    <name evidence="3" type="ORF">Tci_489711</name>
</gene>
<evidence type="ECO:0000256" key="2">
    <source>
        <dbReference type="SAM" id="MobiDB-lite"/>
    </source>
</evidence>
<feature type="region of interest" description="Disordered" evidence="2">
    <location>
        <begin position="110"/>
        <end position="135"/>
    </location>
</feature>